<dbReference type="Proteomes" id="UP000252884">
    <property type="component" value="Unassembled WGS sequence"/>
</dbReference>
<keyword evidence="4" id="KW-0732">Signal</keyword>
<accession>A0A368XUS3</accession>
<evidence type="ECO:0000313" key="6">
    <source>
        <dbReference type="Proteomes" id="UP000252884"/>
    </source>
</evidence>
<keyword evidence="6" id="KW-1185">Reference proteome</keyword>
<evidence type="ECO:0000256" key="1">
    <source>
        <dbReference type="ARBA" id="ARBA00000274"/>
    </source>
</evidence>
<dbReference type="PANTHER" id="PTHR43393:SF3">
    <property type="entry name" value="LYSINE DECARBOXYLASE-LIKE PROTEIN"/>
    <property type="match status" value="1"/>
</dbReference>
<dbReference type="AlphaFoldDB" id="A0A368XUS3"/>
<evidence type="ECO:0000313" key="5">
    <source>
        <dbReference type="EMBL" id="RCW70287.1"/>
    </source>
</evidence>
<gene>
    <name evidence="5" type="ORF">DES41_105229</name>
</gene>
<sequence>MRAACLSVVSVLALLQGCATPPAPMACTSVAPNAAYTGPYKGEENRLTAADMARDLHCAEAFKAARYPRGFVVVYGSSRLGEDKAGVPPTESGRLYQGVRRFAADWTRAHGALFPILTGAGPGMMEAAARGATEAGGPSIGYTTYYGPARDKADARLAFQTWQGQPIVSDGLVFTSVAMRESMMVLHAAAVVVTPGGTGTEWEIFQTVESIKSRQLDPVPIYLVGPRAVYWKGFEQRVQEMARLGTIRAAEVTDLVRFVEDPQTLAEALARDMRLAR</sequence>
<dbReference type="InterPro" id="IPR031100">
    <property type="entry name" value="LOG_fam"/>
</dbReference>
<evidence type="ECO:0000256" key="3">
    <source>
        <dbReference type="ARBA" id="ARBA00031983"/>
    </source>
</evidence>
<proteinExistence type="predicted"/>
<dbReference type="GO" id="GO:0005829">
    <property type="term" value="C:cytosol"/>
    <property type="evidence" value="ECO:0007669"/>
    <property type="project" value="TreeGrafter"/>
</dbReference>
<dbReference type="EMBL" id="QPJK01000005">
    <property type="protein sequence ID" value="RCW70287.1"/>
    <property type="molecule type" value="Genomic_DNA"/>
</dbReference>
<evidence type="ECO:0000256" key="4">
    <source>
        <dbReference type="SAM" id="SignalP"/>
    </source>
</evidence>
<dbReference type="InterPro" id="IPR052341">
    <property type="entry name" value="LOG_family_nucleotidases"/>
</dbReference>
<protein>
    <recommendedName>
        <fullName evidence="3">AMP nucleosidase</fullName>
        <ecNumber evidence="2">3.2.2.4</ecNumber>
    </recommendedName>
    <alternativeName>
        <fullName evidence="3">AMP nucleosidase</fullName>
    </alternativeName>
</protein>
<comment type="catalytic activity">
    <reaction evidence="1">
        <text>AMP + H2O = D-ribose 5-phosphate + adenine</text>
        <dbReference type="Rhea" id="RHEA:20129"/>
        <dbReference type="ChEBI" id="CHEBI:15377"/>
        <dbReference type="ChEBI" id="CHEBI:16708"/>
        <dbReference type="ChEBI" id="CHEBI:78346"/>
        <dbReference type="ChEBI" id="CHEBI:456215"/>
        <dbReference type="EC" id="3.2.2.4"/>
    </reaction>
</comment>
<reference evidence="5 6" key="1">
    <citation type="submission" date="2018-07" db="EMBL/GenBank/DDBJ databases">
        <title>Genomic Encyclopedia of Type Strains, Phase IV (KMG-IV): sequencing the most valuable type-strain genomes for metagenomic binning, comparative biology and taxonomic classification.</title>
        <authorList>
            <person name="Goeker M."/>
        </authorList>
    </citation>
    <scope>NUCLEOTIDE SEQUENCE [LARGE SCALE GENOMIC DNA]</scope>
    <source>
        <strain evidence="5 6">DSM 21634</strain>
    </source>
</reference>
<dbReference type="RefSeq" id="WP_170168223.1">
    <property type="nucleotide sequence ID" value="NZ_QPJK01000005.1"/>
</dbReference>
<dbReference type="Pfam" id="PF03641">
    <property type="entry name" value="Lysine_decarbox"/>
    <property type="match status" value="1"/>
</dbReference>
<feature type="signal peptide" evidence="4">
    <location>
        <begin position="1"/>
        <end position="25"/>
    </location>
</feature>
<dbReference type="Gene3D" id="3.40.50.450">
    <property type="match status" value="1"/>
</dbReference>
<dbReference type="GO" id="GO:0008714">
    <property type="term" value="F:AMP nucleosidase activity"/>
    <property type="evidence" value="ECO:0007669"/>
    <property type="project" value="UniProtKB-EC"/>
</dbReference>
<evidence type="ECO:0000256" key="2">
    <source>
        <dbReference type="ARBA" id="ARBA00011985"/>
    </source>
</evidence>
<dbReference type="PROSITE" id="PS51257">
    <property type="entry name" value="PROKAR_LIPOPROTEIN"/>
    <property type="match status" value="1"/>
</dbReference>
<comment type="caution">
    <text evidence="5">The sequence shown here is derived from an EMBL/GenBank/DDBJ whole genome shotgun (WGS) entry which is preliminary data.</text>
</comment>
<dbReference type="SUPFAM" id="SSF102405">
    <property type="entry name" value="MCP/YpsA-like"/>
    <property type="match status" value="1"/>
</dbReference>
<dbReference type="PANTHER" id="PTHR43393">
    <property type="entry name" value="CYTOKININ RIBOSIDE 5'-MONOPHOSPHATE PHOSPHORIBOHYDROLASE"/>
    <property type="match status" value="1"/>
</dbReference>
<dbReference type="EC" id="3.2.2.4" evidence="2"/>
<name>A0A368XUS3_9BURK</name>
<feature type="chain" id="PRO_5016803338" description="AMP nucleosidase" evidence="4">
    <location>
        <begin position="26"/>
        <end position="277"/>
    </location>
</feature>
<organism evidence="5 6">
    <name type="scientific">Pseudorhodoferax soli</name>
    <dbReference type="NCBI Taxonomy" id="545864"/>
    <lineage>
        <taxon>Bacteria</taxon>
        <taxon>Pseudomonadati</taxon>
        <taxon>Pseudomonadota</taxon>
        <taxon>Betaproteobacteria</taxon>
        <taxon>Burkholderiales</taxon>
        <taxon>Comamonadaceae</taxon>
    </lineage>
</organism>